<gene>
    <name evidence="1" type="ORF">SPOG_05283</name>
</gene>
<dbReference type="Proteomes" id="UP000015464">
    <property type="component" value="Unassembled WGS sequence"/>
</dbReference>
<evidence type="ECO:0000313" key="2">
    <source>
        <dbReference type="Proteomes" id="UP000015464"/>
    </source>
</evidence>
<dbReference type="HOGENOM" id="CLU_2672511_0_0_1"/>
<sequence length="75" mass="8999">MFSSHNCPSNKNCTFIRREEESMDSYVCLGRIYIQRSVTRRCYSDILLSKRYHINSYLKKKNKQRNNTRQGQTDS</sequence>
<reference evidence="1 2" key="1">
    <citation type="journal article" date="2011" name="Science">
        <title>Comparative functional genomics of the fission yeasts.</title>
        <authorList>
            <person name="Rhind N."/>
            <person name="Chen Z."/>
            <person name="Yassour M."/>
            <person name="Thompson D.A."/>
            <person name="Haas B.J."/>
            <person name="Habib N."/>
            <person name="Wapinski I."/>
            <person name="Roy S."/>
            <person name="Lin M.F."/>
            <person name="Heiman D.I."/>
            <person name="Young S.K."/>
            <person name="Furuya K."/>
            <person name="Guo Y."/>
            <person name="Pidoux A."/>
            <person name="Chen H.M."/>
            <person name="Robbertse B."/>
            <person name="Goldberg J.M."/>
            <person name="Aoki K."/>
            <person name="Bayne E.H."/>
            <person name="Berlin A.M."/>
            <person name="Desjardins C.A."/>
            <person name="Dobbs E."/>
            <person name="Dukaj L."/>
            <person name="Fan L."/>
            <person name="FitzGerald M.G."/>
            <person name="French C."/>
            <person name="Gujja S."/>
            <person name="Hansen K."/>
            <person name="Keifenheim D."/>
            <person name="Levin J.Z."/>
            <person name="Mosher R.A."/>
            <person name="Mueller C.A."/>
            <person name="Pfiffner J."/>
            <person name="Priest M."/>
            <person name="Russ C."/>
            <person name="Smialowska A."/>
            <person name="Swoboda P."/>
            <person name="Sykes S.M."/>
            <person name="Vaughn M."/>
            <person name="Vengrova S."/>
            <person name="Yoder R."/>
            <person name="Zeng Q."/>
            <person name="Allshire R."/>
            <person name="Baulcombe D."/>
            <person name="Birren B.W."/>
            <person name="Brown W."/>
            <person name="Ekwall K."/>
            <person name="Kellis M."/>
            <person name="Leatherwood J."/>
            <person name="Levin H."/>
            <person name="Margalit H."/>
            <person name="Martienssen R."/>
            <person name="Nieduszynski C.A."/>
            <person name="Spatafora J.W."/>
            <person name="Friedman N."/>
            <person name="Dalgaard J.Z."/>
            <person name="Baumann P."/>
            <person name="Niki H."/>
            <person name="Regev A."/>
            <person name="Nusbaum C."/>
        </authorList>
    </citation>
    <scope>NUCLEOTIDE SEQUENCE [LARGE SCALE GENOMIC DNA]</scope>
    <source>
        <strain evidence="2">OY26 / ATCC MYA-4695 / CBS 11777 / NBRC 106824 / NRRL Y48691</strain>
    </source>
</reference>
<dbReference type="GeneID" id="25039357"/>
<dbReference type="RefSeq" id="XP_013022935.1">
    <property type="nucleotide sequence ID" value="XM_013167481.1"/>
</dbReference>
<keyword evidence="2" id="KW-1185">Reference proteome</keyword>
<accession>S9X5T4</accession>
<dbReference type="EMBL" id="KE546989">
    <property type="protein sequence ID" value="EPY52437.1"/>
    <property type="molecule type" value="Genomic_DNA"/>
</dbReference>
<dbReference type="AlphaFoldDB" id="S9X5T4"/>
<protein>
    <submittedName>
        <fullName evidence="1">Uncharacterized protein</fullName>
    </submittedName>
</protein>
<evidence type="ECO:0000313" key="1">
    <source>
        <dbReference type="EMBL" id="EPY52437.1"/>
    </source>
</evidence>
<organism evidence="1 2">
    <name type="scientific">Schizosaccharomyces cryophilus (strain OY26 / ATCC MYA-4695 / CBS 11777 / NBRC 106824 / NRRL Y48691)</name>
    <name type="common">Fission yeast</name>
    <dbReference type="NCBI Taxonomy" id="653667"/>
    <lineage>
        <taxon>Eukaryota</taxon>
        <taxon>Fungi</taxon>
        <taxon>Dikarya</taxon>
        <taxon>Ascomycota</taxon>
        <taxon>Taphrinomycotina</taxon>
        <taxon>Schizosaccharomycetes</taxon>
        <taxon>Schizosaccharomycetales</taxon>
        <taxon>Schizosaccharomycetaceae</taxon>
        <taxon>Schizosaccharomyces</taxon>
    </lineage>
</organism>
<proteinExistence type="predicted"/>
<name>S9X5T4_SCHCR</name>